<keyword evidence="7 13" id="KW-0067">ATP-binding</keyword>
<evidence type="ECO:0000256" key="8">
    <source>
        <dbReference type="ARBA" id="ARBA00022968"/>
    </source>
</evidence>
<feature type="domain" description="PASTA" evidence="17">
    <location>
        <begin position="432"/>
        <end position="501"/>
    </location>
</feature>
<evidence type="ECO:0000256" key="9">
    <source>
        <dbReference type="ARBA" id="ARBA00047899"/>
    </source>
</evidence>
<keyword evidence="6 18" id="KW-0418">Kinase</keyword>
<evidence type="ECO:0000259" key="16">
    <source>
        <dbReference type="PROSITE" id="PS50011"/>
    </source>
</evidence>
<dbReference type="RefSeq" id="WP_185133494.1">
    <property type="nucleotide sequence ID" value="NZ_JACJVO010000056.1"/>
</dbReference>
<dbReference type="CDD" id="cd14014">
    <property type="entry name" value="STKc_PknB_like"/>
    <property type="match status" value="1"/>
</dbReference>
<evidence type="ECO:0000256" key="6">
    <source>
        <dbReference type="ARBA" id="ARBA00022777"/>
    </source>
</evidence>
<evidence type="ECO:0000256" key="14">
    <source>
        <dbReference type="SAM" id="MobiDB-lite"/>
    </source>
</evidence>
<evidence type="ECO:0000313" key="18">
    <source>
        <dbReference type="EMBL" id="MBB6735851.1"/>
    </source>
</evidence>
<evidence type="ECO:0000256" key="10">
    <source>
        <dbReference type="ARBA" id="ARBA00048679"/>
    </source>
</evidence>
<dbReference type="SUPFAM" id="SSF56112">
    <property type="entry name" value="Protein kinase-like (PK-like)"/>
    <property type="match status" value="1"/>
</dbReference>
<evidence type="ECO:0000256" key="3">
    <source>
        <dbReference type="ARBA" id="ARBA00022544"/>
    </source>
</evidence>
<keyword evidence="15" id="KW-1133">Transmembrane helix</keyword>
<dbReference type="CDD" id="cd06577">
    <property type="entry name" value="PASTA_pknB"/>
    <property type="match status" value="3"/>
</dbReference>
<keyword evidence="3" id="KW-0309">Germination</keyword>
<comment type="subcellular location">
    <subcellularLocation>
        <location evidence="11">Spore membrane</location>
        <topology evidence="11">Single-pass type II membrane protein</topology>
    </subcellularLocation>
</comment>
<dbReference type="InterPro" id="IPR011009">
    <property type="entry name" value="Kinase-like_dom_sf"/>
</dbReference>
<keyword evidence="8" id="KW-0735">Signal-anchor</keyword>
<dbReference type="InterPro" id="IPR008271">
    <property type="entry name" value="Ser/Thr_kinase_AS"/>
</dbReference>
<dbReference type="PROSITE" id="PS00107">
    <property type="entry name" value="PROTEIN_KINASE_ATP"/>
    <property type="match status" value="1"/>
</dbReference>
<dbReference type="NCBIfam" id="NF033483">
    <property type="entry name" value="PknB_PASTA_kin"/>
    <property type="match status" value="1"/>
</dbReference>
<sequence>MIGQTLGGRYELLDRIGGGGMALVYKARDLLLGRFVAVKVLRQQFVHDEEFVRRFRREAQAAASLSHPNIVSIYDVGKDEDTHFIVMEYVDGHNLNEIIRDRAPLQTEEAVRIASQICDALDHAHHNQIIHRDIKPHNILIGNNGRVKVTDFGIARAVTSSTITQTGSVVGSVHYFSPEHAKGVATGEKSDIYSLGIVLYQMLTGRLPFLGESPISVALKHLQEPFEEPRLVNPHIPQSVENIILRAMRKNPQERYPSAKRMLDDLETCLQPERLREPRVEFGSEDEEDEKTRVIPALKPDMRMSGQETIAKGDEAKRGEEDEEEYEDEPRRRRWVLPTVLSVLAVILIGILIWAVMSLKGSLSPKDVPVPTVEGEMLADAKADLTKVGLLVADPPLTEPSDSVDEGKVIRQDKKDMTVKEGATITLTVSTGPELATMKSFKDMSYDDAVQQLTDLGVSQDRIKKADAHDESDAGTVIEQDPPADTQFDPKKDTVTLTVSQGPEKVQMPNLIGMTLDQAKEELQKDNLVLDEANLSYEPSYTVQNQVFKQFPNEPGEQVDPGTKVKLWISSGYPDNAKKINPSVTVYPKEDGKDTSIRITVDDARGQDIEAVKSTKIKSATTFYPELVLAPGQEGKIKVYQDNALQSEIPVPYEGDIPASTEPDTGATVSPPPDPNGQTTDGTGAQTGDGTDGQPIDPNNPDNGGQDQGN</sequence>
<dbReference type="PROSITE" id="PS51178">
    <property type="entry name" value="PASTA"/>
    <property type="match status" value="3"/>
</dbReference>
<dbReference type="EC" id="2.7.11.1" evidence="1"/>
<evidence type="ECO:0000256" key="5">
    <source>
        <dbReference type="ARBA" id="ARBA00022741"/>
    </source>
</evidence>
<keyword evidence="5 13" id="KW-0547">Nucleotide-binding</keyword>
<dbReference type="InterPro" id="IPR005543">
    <property type="entry name" value="PASTA_dom"/>
</dbReference>
<dbReference type="Proteomes" id="UP000564644">
    <property type="component" value="Unassembled WGS sequence"/>
</dbReference>
<proteinExistence type="predicted"/>
<dbReference type="SMART" id="SM00740">
    <property type="entry name" value="PASTA"/>
    <property type="match status" value="3"/>
</dbReference>
<name>A0A7X0STS4_9BACL</name>
<dbReference type="PANTHER" id="PTHR43289">
    <property type="entry name" value="MITOGEN-ACTIVATED PROTEIN KINASE KINASE KINASE 20-RELATED"/>
    <property type="match status" value="1"/>
</dbReference>
<dbReference type="InterPro" id="IPR017441">
    <property type="entry name" value="Protein_kinase_ATP_BS"/>
</dbReference>
<feature type="transmembrane region" description="Helical" evidence="15">
    <location>
        <begin position="335"/>
        <end position="357"/>
    </location>
</feature>
<keyword evidence="15" id="KW-0472">Membrane</keyword>
<accession>A0A7X0STS4</accession>
<dbReference type="Pfam" id="PF00069">
    <property type="entry name" value="Pkinase"/>
    <property type="match status" value="1"/>
</dbReference>
<dbReference type="GO" id="GO:0007165">
    <property type="term" value="P:signal transduction"/>
    <property type="evidence" value="ECO:0007669"/>
    <property type="project" value="UniProtKB-ARBA"/>
</dbReference>
<evidence type="ECO:0000256" key="12">
    <source>
        <dbReference type="ARBA" id="ARBA00070041"/>
    </source>
</evidence>
<dbReference type="FunFam" id="1.10.510.10:FF:000021">
    <property type="entry name" value="Serine/threonine protein kinase"/>
    <property type="match status" value="1"/>
</dbReference>
<dbReference type="GO" id="GO:0071224">
    <property type="term" value="P:cellular response to peptidoglycan"/>
    <property type="evidence" value="ECO:0007669"/>
    <property type="project" value="UniProtKB-ARBA"/>
</dbReference>
<comment type="caution">
    <text evidence="18">The sequence shown here is derived from an EMBL/GenBank/DDBJ whole genome shotgun (WGS) entry which is preliminary data.</text>
</comment>
<evidence type="ECO:0000256" key="4">
    <source>
        <dbReference type="ARBA" id="ARBA00022679"/>
    </source>
</evidence>
<dbReference type="GO" id="GO:0009847">
    <property type="term" value="P:spore germination"/>
    <property type="evidence" value="ECO:0007669"/>
    <property type="project" value="UniProtKB-ARBA"/>
</dbReference>
<keyword evidence="4" id="KW-0808">Transferase</keyword>
<protein>
    <recommendedName>
        <fullName evidence="12">Serine/threonine-protein kinase PrkC</fullName>
        <ecNumber evidence="1">2.7.11.1</ecNumber>
    </recommendedName>
</protein>
<feature type="compositionally biased region" description="Low complexity" evidence="14">
    <location>
        <begin position="692"/>
        <end position="710"/>
    </location>
</feature>
<dbReference type="PROSITE" id="PS50011">
    <property type="entry name" value="PROTEIN_KINASE_DOM"/>
    <property type="match status" value="1"/>
</dbReference>
<feature type="domain" description="PASTA" evidence="17">
    <location>
        <begin position="364"/>
        <end position="431"/>
    </location>
</feature>
<evidence type="ECO:0000259" key="17">
    <source>
        <dbReference type="PROSITE" id="PS51178"/>
    </source>
</evidence>
<keyword evidence="2" id="KW-0723">Serine/threonine-protein kinase</keyword>
<dbReference type="AlphaFoldDB" id="A0A7X0STS4"/>
<evidence type="ECO:0000256" key="2">
    <source>
        <dbReference type="ARBA" id="ARBA00022527"/>
    </source>
</evidence>
<feature type="compositionally biased region" description="Basic and acidic residues" evidence="14">
    <location>
        <begin position="311"/>
        <end position="320"/>
    </location>
</feature>
<dbReference type="FunFam" id="3.30.200.20:FF:000035">
    <property type="entry name" value="Serine/threonine protein kinase Stk1"/>
    <property type="match status" value="1"/>
</dbReference>
<dbReference type="Gene3D" id="1.10.510.10">
    <property type="entry name" value="Transferase(Phosphotransferase) domain 1"/>
    <property type="match status" value="1"/>
</dbReference>
<comment type="catalytic activity">
    <reaction evidence="9">
        <text>L-threonyl-[protein] + ATP = O-phospho-L-threonyl-[protein] + ADP + H(+)</text>
        <dbReference type="Rhea" id="RHEA:46608"/>
        <dbReference type="Rhea" id="RHEA-COMP:11060"/>
        <dbReference type="Rhea" id="RHEA-COMP:11605"/>
        <dbReference type="ChEBI" id="CHEBI:15378"/>
        <dbReference type="ChEBI" id="CHEBI:30013"/>
        <dbReference type="ChEBI" id="CHEBI:30616"/>
        <dbReference type="ChEBI" id="CHEBI:61977"/>
        <dbReference type="ChEBI" id="CHEBI:456216"/>
        <dbReference type="EC" id="2.7.11.1"/>
    </reaction>
</comment>
<dbReference type="InterPro" id="IPR000719">
    <property type="entry name" value="Prot_kinase_dom"/>
</dbReference>
<evidence type="ECO:0000313" key="19">
    <source>
        <dbReference type="Proteomes" id="UP000564644"/>
    </source>
</evidence>
<feature type="domain" description="Protein kinase" evidence="16">
    <location>
        <begin position="10"/>
        <end position="270"/>
    </location>
</feature>
<dbReference type="EMBL" id="JACJVO010000056">
    <property type="protein sequence ID" value="MBB6735851.1"/>
    <property type="molecule type" value="Genomic_DNA"/>
</dbReference>
<keyword evidence="19" id="KW-1185">Reference proteome</keyword>
<feature type="region of interest" description="Disordered" evidence="14">
    <location>
        <begin position="649"/>
        <end position="710"/>
    </location>
</feature>
<dbReference type="Pfam" id="PF03793">
    <property type="entry name" value="PASTA"/>
    <property type="match status" value="3"/>
</dbReference>
<dbReference type="GO" id="GO:0005524">
    <property type="term" value="F:ATP binding"/>
    <property type="evidence" value="ECO:0007669"/>
    <property type="project" value="UniProtKB-UniRule"/>
</dbReference>
<evidence type="ECO:0000256" key="15">
    <source>
        <dbReference type="SAM" id="Phobius"/>
    </source>
</evidence>
<keyword evidence="15" id="KW-0812">Transmembrane</keyword>
<feature type="region of interest" description="Disordered" evidence="14">
    <location>
        <begin position="466"/>
        <end position="486"/>
    </location>
</feature>
<reference evidence="18 19" key="1">
    <citation type="submission" date="2020-08" db="EMBL/GenBank/DDBJ databases">
        <title>Cohnella phylogeny.</title>
        <authorList>
            <person name="Dunlap C."/>
        </authorList>
    </citation>
    <scope>NUCLEOTIDE SEQUENCE [LARGE SCALE GENOMIC DNA]</scope>
    <source>
        <strain evidence="18 19">CBP 2801</strain>
    </source>
</reference>
<dbReference type="Gene3D" id="3.30.200.20">
    <property type="entry name" value="Phosphorylase Kinase, domain 1"/>
    <property type="match status" value="1"/>
</dbReference>
<evidence type="ECO:0000256" key="11">
    <source>
        <dbReference type="ARBA" id="ARBA00060432"/>
    </source>
</evidence>
<evidence type="ECO:0000256" key="13">
    <source>
        <dbReference type="PROSITE-ProRule" id="PRU10141"/>
    </source>
</evidence>
<comment type="catalytic activity">
    <reaction evidence="10">
        <text>L-seryl-[protein] + ATP = O-phospho-L-seryl-[protein] + ADP + H(+)</text>
        <dbReference type="Rhea" id="RHEA:17989"/>
        <dbReference type="Rhea" id="RHEA-COMP:9863"/>
        <dbReference type="Rhea" id="RHEA-COMP:11604"/>
        <dbReference type="ChEBI" id="CHEBI:15378"/>
        <dbReference type="ChEBI" id="CHEBI:29999"/>
        <dbReference type="ChEBI" id="CHEBI:30616"/>
        <dbReference type="ChEBI" id="CHEBI:83421"/>
        <dbReference type="ChEBI" id="CHEBI:456216"/>
        <dbReference type="EC" id="2.7.11.1"/>
    </reaction>
</comment>
<evidence type="ECO:0000256" key="7">
    <source>
        <dbReference type="ARBA" id="ARBA00022840"/>
    </source>
</evidence>
<evidence type="ECO:0000256" key="1">
    <source>
        <dbReference type="ARBA" id="ARBA00012513"/>
    </source>
</evidence>
<dbReference type="GO" id="GO:0004674">
    <property type="term" value="F:protein serine/threonine kinase activity"/>
    <property type="evidence" value="ECO:0007669"/>
    <property type="project" value="UniProtKB-KW"/>
</dbReference>
<dbReference type="SMART" id="SM00220">
    <property type="entry name" value="S_TKc"/>
    <property type="match status" value="1"/>
</dbReference>
<feature type="domain" description="PASTA" evidence="17">
    <location>
        <begin position="502"/>
        <end position="571"/>
    </location>
</feature>
<feature type="binding site" evidence="13">
    <location>
        <position position="39"/>
    </location>
    <ligand>
        <name>ATP</name>
        <dbReference type="ChEBI" id="CHEBI:30616"/>
    </ligand>
</feature>
<dbReference type="Gene3D" id="3.30.10.20">
    <property type="match status" value="3"/>
</dbReference>
<dbReference type="PANTHER" id="PTHR43289:SF34">
    <property type="entry name" value="SERINE_THREONINE-PROTEIN KINASE YBDM-RELATED"/>
    <property type="match status" value="1"/>
</dbReference>
<dbReference type="PROSITE" id="PS00108">
    <property type="entry name" value="PROTEIN_KINASE_ST"/>
    <property type="match status" value="1"/>
</dbReference>
<gene>
    <name evidence="18" type="primary">pknB</name>
    <name evidence="18" type="ORF">H7C18_33560</name>
</gene>
<feature type="region of interest" description="Disordered" evidence="14">
    <location>
        <begin position="309"/>
        <end position="331"/>
    </location>
</feature>
<organism evidence="18 19">
    <name type="scientific">Cohnella zeiphila</name>
    <dbReference type="NCBI Taxonomy" id="2761120"/>
    <lineage>
        <taxon>Bacteria</taxon>
        <taxon>Bacillati</taxon>
        <taxon>Bacillota</taxon>
        <taxon>Bacilli</taxon>
        <taxon>Bacillales</taxon>
        <taxon>Paenibacillaceae</taxon>
        <taxon>Cohnella</taxon>
    </lineage>
</organism>